<name>X1EY92_9ZZZZ</name>
<reference evidence="1" key="1">
    <citation type="journal article" date="2014" name="Front. Microbiol.">
        <title>High frequency of phylogenetically diverse reductive dehalogenase-homologous genes in deep subseafloor sedimentary metagenomes.</title>
        <authorList>
            <person name="Kawai M."/>
            <person name="Futagami T."/>
            <person name="Toyoda A."/>
            <person name="Takaki Y."/>
            <person name="Nishi S."/>
            <person name="Hori S."/>
            <person name="Arai W."/>
            <person name="Tsubouchi T."/>
            <person name="Morono Y."/>
            <person name="Uchiyama I."/>
            <person name="Ito T."/>
            <person name="Fujiyama A."/>
            <person name="Inagaki F."/>
            <person name="Takami H."/>
        </authorList>
    </citation>
    <scope>NUCLEOTIDE SEQUENCE</scope>
    <source>
        <strain evidence="1">Expedition CK06-06</strain>
    </source>
</reference>
<proteinExistence type="predicted"/>
<dbReference type="EMBL" id="BART01030044">
    <property type="protein sequence ID" value="GAH13563.1"/>
    <property type="molecule type" value="Genomic_DNA"/>
</dbReference>
<accession>X1EY92</accession>
<feature type="non-terminal residue" evidence="1">
    <location>
        <position position="1"/>
    </location>
</feature>
<dbReference type="AlphaFoldDB" id="X1EY92"/>
<protein>
    <submittedName>
        <fullName evidence="1">Uncharacterized protein</fullName>
    </submittedName>
</protein>
<organism evidence="1">
    <name type="scientific">marine sediment metagenome</name>
    <dbReference type="NCBI Taxonomy" id="412755"/>
    <lineage>
        <taxon>unclassified sequences</taxon>
        <taxon>metagenomes</taxon>
        <taxon>ecological metagenomes</taxon>
    </lineage>
</organism>
<gene>
    <name evidence="1" type="ORF">S01H4_52560</name>
</gene>
<sequence>REILVLRTCSREDSDKLASITLHMLEVFTGTELAVGNIDKIITPKELTEPVNVASMHRVIGPVATVDLMRERHSTVCGHVETEDKLFEVRPMILVDSTGNTGLVNRTLIASMECHCGRVVMDASGIQLELLDDV</sequence>
<comment type="caution">
    <text evidence="1">The sequence shown here is derived from an EMBL/GenBank/DDBJ whole genome shotgun (WGS) entry which is preliminary data.</text>
</comment>
<evidence type="ECO:0000313" key="1">
    <source>
        <dbReference type="EMBL" id="GAH13563.1"/>
    </source>
</evidence>